<dbReference type="GO" id="GO:0008299">
    <property type="term" value="P:isoprenoid biosynthetic process"/>
    <property type="evidence" value="ECO:0007669"/>
    <property type="project" value="InterPro"/>
</dbReference>
<dbReference type="EMBL" id="AZQQ01000100">
    <property type="protein sequence ID" value="KDD66105.1"/>
    <property type="molecule type" value="Genomic_DNA"/>
</dbReference>
<dbReference type="PROSITE" id="PS50065">
    <property type="entry name" value="HMG_COA_REDUCTASE_4"/>
    <property type="match status" value="1"/>
</dbReference>
<reference evidence="5 6" key="1">
    <citation type="submission" date="2013-12" db="EMBL/GenBank/DDBJ databases">
        <authorList>
            <person name="Formusa P.A."/>
            <person name="Habash M."/>
            <person name="Lee H."/>
            <person name="Trevors J.T."/>
        </authorList>
    </citation>
    <scope>NUCLEOTIDE SEQUENCE [LARGE SCALE GENOMIC DNA]</scope>
    <source>
        <strain evidence="5 6">PD30</strain>
    </source>
</reference>
<sequence>MSSEEYFEESRINSATIKGIERVPGGKSIDRVPGGGLYTEEARQRRIEYLFKKTGTELSEVAKMRFSADQLRNNCESLVGSVEIPLGVAGPLIVNGQNANGHYYAPLATSEGALIASIARGAKVISMAGGVNAAFLGKRMIRAPLFEFKTMTEALLFVRIVNESFAELKAQAESSSRHAVLCSIEPQVSGRSVHVQFIYETGDAAGQNMTTTCTWNAVQWLQKEIAEKHGIRPTSYVLEANLSSDKKVTYQSYIRGRGSRVVADCLLPASMVRRVLRVTPQQLVRGYRQLASGALSAGMVGMNINVANAVAAIFTATGQDIASVHESSIGQLFVELNEDDSIYASLVLPSLLIGTVGGGTGLPEQHECLRLMGCAGAGKSAAFAEVIASFCLALELSTLSALAADEFANAHERLGRNRPKT</sequence>
<accession>A0A059KW94</accession>
<gene>
    <name evidence="5" type="ORF">V466_25325</name>
</gene>
<dbReference type="Gene3D" id="3.30.70.420">
    <property type="entry name" value="Hydroxymethylglutaryl-CoA reductase, class I/II, NAD/NADP-binding domain"/>
    <property type="match status" value="1"/>
</dbReference>
<dbReference type="InterPro" id="IPR023076">
    <property type="entry name" value="HMG_CoA_Rdtase_CS"/>
</dbReference>
<evidence type="ECO:0000256" key="2">
    <source>
        <dbReference type="ARBA" id="ARBA00012999"/>
    </source>
</evidence>
<evidence type="ECO:0000313" key="5">
    <source>
        <dbReference type="EMBL" id="KDD66105.1"/>
    </source>
</evidence>
<comment type="caution">
    <text evidence="5">The sequence shown here is derived from an EMBL/GenBank/DDBJ whole genome shotgun (WGS) entry which is preliminary data.</text>
</comment>
<dbReference type="Proteomes" id="UP000026739">
    <property type="component" value="Unassembled WGS sequence"/>
</dbReference>
<dbReference type="AlphaFoldDB" id="A0A059KW94"/>
<dbReference type="InterPro" id="IPR004554">
    <property type="entry name" value="HMG_CoA_Rdtase_eu_arc"/>
</dbReference>
<dbReference type="PRINTS" id="PR00071">
    <property type="entry name" value="HMGCOARDTASE"/>
</dbReference>
<dbReference type="EC" id="1.1.1.34" evidence="2"/>
<dbReference type="GO" id="GO:0004420">
    <property type="term" value="F:hydroxymethylglutaryl-CoA reductase (NADPH) activity"/>
    <property type="evidence" value="ECO:0007669"/>
    <property type="project" value="UniProtKB-EC"/>
</dbReference>
<dbReference type="SUPFAM" id="SSF55035">
    <property type="entry name" value="NAD-binding domain of HMG-CoA reductase"/>
    <property type="match status" value="1"/>
</dbReference>
<dbReference type="PROSITE" id="PS00318">
    <property type="entry name" value="HMG_COA_REDUCTASE_2"/>
    <property type="match status" value="1"/>
</dbReference>
<evidence type="ECO:0000256" key="4">
    <source>
        <dbReference type="ARBA" id="ARBA00023002"/>
    </source>
</evidence>
<dbReference type="SUPFAM" id="SSF56542">
    <property type="entry name" value="Substrate-binding domain of HMG-CoA reductase"/>
    <property type="match status" value="1"/>
</dbReference>
<organism evidence="5 6">
    <name type="scientific">Pseudomonas mandelii PD30</name>
    <dbReference type="NCBI Taxonomy" id="1419583"/>
    <lineage>
        <taxon>Bacteria</taxon>
        <taxon>Pseudomonadati</taxon>
        <taxon>Pseudomonadota</taxon>
        <taxon>Gammaproteobacteria</taxon>
        <taxon>Pseudomonadales</taxon>
        <taxon>Pseudomonadaceae</taxon>
        <taxon>Pseudomonas</taxon>
    </lineage>
</organism>
<comment type="similarity">
    <text evidence="1">Belongs to the HMG-CoA reductase family.</text>
</comment>
<dbReference type="CDD" id="cd00643">
    <property type="entry name" value="HMG-CoA_reductase_classI"/>
    <property type="match status" value="1"/>
</dbReference>
<dbReference type="Pfam" id="PF00368">
    <property type="entry name" value="HMG-CoA_red"/>
    <property type="match status" value="1"/>
</dbReference>
<dbReference type="GO" id="GO:0015936">
    <property type="term" value="P:coenzyme A metabolic process"/>
    <property type="evidence" value="ECO:0007669"/>
    <property type="project" value="InterPro"/>
</dbReference>
<proteinExistence type="inferred from homology"/>
<dbReference type="InterPro" id="IPR009029">
    <property type="entry name" value="HMG_CoA_Rdtase_sub-bd_dom_sf"/>
</dbReference>
<evidence type="ECO:0000313" key="6">
    <source>
        <dbReference type="Proteomes" id="UP000026739"/>
    </source>
</evidence>
<evidence type="ECO:0000256" key="3">
    <source>
        <dbReference type="ARBA" id="ARBA00022857"/>
    </source>
</evidence>
<keyword evidence="4" id="KW-0560">Oxidoreductase</keyword>
<name>A0A059KW94_9PSED</name>
<keyword evidence="3" id="KW-0521">NADP</keyword>
<dbReference type="PANTHER" id="PTHR10572:SF24">
    <property type="entry name" value="3-HYDROXY-3-METHYLGLUTARYL-COENZYME A REDUCTASE"/>
    <property type="match status" value="1"/>
</dbReference>
<dbReference type="eggNOG" id="COG1257">
    <property type="taxonomic scope" value="Bacteria"/>
</dbReference>
<protein>
    <recommendedName>
        <fullName evidence="2">hydroxymethylglutaryl-CoA reductase (NADPH)</fullName>
        <ecNumber evidence="2">1.1.1.34</ecNumber>
    </recommendedName>
</protein>
<dbReference type="RefSeq" id="WP_050482854.1">
    <property type="nucleotide sequence ID" value="NZ_AZQQ01000100.1"/>
</dbReference>
<dbReference type="PANTHER" id="PTHR10572">
    <property type="entry name" value="3-HYDROXY-3-METHYLGLUTARYL-COENZYME A REDUCTASE"/>
    <property type="match status" value="1"/>
</dbReference>
<dbReference type="Gene3D" id="3.90.770.10">
    <property type="entry name" value="3-hydroxy-3-methylglutaryl-coenzyme A Reductase, Chain A, domain 2"/>
    <property type="match status" value="1"/>
</dbReference>
<dbReference type="InterPro" id="IPR009023">
    <property type="entry name" value="HMG_CoA_Rdtase_NAD(P)-bd_sf"/>
</dbReference>
<dbReference type="InterPro" id="IPR023074">
    <property type="entry name" value="HMG_CoA_Rdtase_cat_sf"/>
</dbReference>
<dbReference type="InterPro" id="IPR002202">
    <property type="entry name" value="HMG_CoA_Rdtase"/>
</dbReference>
<evidence type="ECO:0000256" key="1">
    <source>
        <dbReference type="ARBA" id="ARBA00007661"/>
    </source>
</evidence>